<dbReference type="GO" id="GO:0006355">
    <property type="term" value="P:regulation of DNA-templated transcription"/>
    <property type="evidence" value="ECO:0007669"/>
    <property type="project" value="InterPro"/>
</dbReference>
<keyword evidence="10" id="KW-0539">Nucleus</keyword>
<dbReference type="GO" id="GO:0016020">
    <property type="term" value="C:membrane"/>
    <property type="evidence" value="ECO:0007669"/>
    <property type="project" value="UniProtKB-SubCell"/>
</dbReference>
<proteinExistence type="predicted"/>
<keyword evidence="6" id="KW-0238">DNA-binding</keyword>
<evidence type="ECO:0000256" key="5">
    <source>
        <dbReference type="ARBA" id="ARBA00023015"/>
    </source>
</evidence>
<accession>A0A7N2MF65</accession>
<evidence type="ECO:0000256" key="7">
    <source>
        <dbReference type="ARBA" id="ARBA00023136"/>
    </source>
</evidence>
<dbReference type="AlphaFoldDB" id="A0A7N2MF65"/>
<dbReference type="InterPro" id="IPR036093">
    <property type="entry name" value="NAC_dom_sf"/>
</dbReference>
<feature type="domain" description="NAC" evidence="11">
    <location>
        <begin position="8"/>
        <end position="158"/>
    </location>
</feature>
<protein>
    <recommendedName>
        <fullName evidence="11">NAC domain-containing protein</fullName>
    </recommendedName>
</protein>
<sequence length="568" mass="63569">MGKLSLDLPPGFRFSPTDKELIERFLKGKITGNDKDIYFVPEIEFYKLEPWDIQHICGIDTKDQEWFCFNAQSLNQNGNRKNRTTMEGFWKATGKDREIKSRGSLIGMKKTLVYHRGRTPNGEGTKWVTHEYRTTQDEFDGTHPGQACRHGVSRTMLNMLSCMGIIFFFSCMNALKDRGSSIDEKMRESRLRSFGYVQRRASNVLVRKSNDVTFIQFTWVLYFMQKAFVLCRLFNNEEKSNKGRSVKSKPALAPPSPALEVQVESHQTSIQSCYSEISDEMMSDVAKNQAAEVTSTEVGFNLEQSSNMFNVLQNNLAVDNETLKNMASFKGNGSCSGSDANAQVDQITSVTPAVSSPTIAEASLNEAESMLAPASVPQELGSGADNYPPSFRFSCAKNSDGIISNTKTPIEYKNNGYNTSVDRNQVEVVISDEVEACSNIFSISPEPLVSNVYSPFHSQVQAELYSSCTYHPSANDRHWGVYDQYGTNEPDPIIFESWDSIYKPDVYFRNASLSQNNLAVDDENLKNMASIKDNGSCSGSDANAQSEQEYQGLVRFEEVIKPKVSSSL</sequence>
<reference evidence="12 13" key="1">
    <citation type="journal article" date="2016" name="G3 (Bethesda)">
        <title>First Draft Assembly and Annotation of the Genome of a California Endemic Oak Quercus lobata Nee (Fagaceae).</title>
        <authorList>
            <person name="Sork V.L."/>
            <person name="Fitz-Gibbon S.T."/>
            <person name="Puiu D."/>
            <person name="Crepeau M."/>
            <person name="Gugger P.F."/>
            <person name="Sherman R."/>
            <person name="Stevens K."/>
            <person name="Langley C.H."/>
            <person name="Pellegrini M."/>
            <person name="Salzberg S.L."/>
        </authorList>
    </citation>
    <scope>NUCLEOTIDE SEQUENCE [LARGE SCALE GENOMIC DNA]</scope>
    <source>
        <strain evidence="12 13">cv. SW786</strain>
    </source>
</reference>
<dbReference type="EnsemblPlants" id="QL09p006702:mrna">
    <property type="protein sequence ID" value="QL09p006702:mrna"/>
    <property type="gene ID" value="QL09p006702"/>
</dbReference>
<dbReference type="InParanoid" id="A0A7N2MF65"/>
<dbReference type="Gramene" id="QL09p006702:mrna">
    <property type="protein sequence ID" value="QL09p006702:mrna"/>
    <property type="gene ID" value="QL09p006702"/>
</dbReference>
<evidence type="ECO:0000256" key="6">
    <source>
        <dbReference type="ARBA" id="ARBA00023125"/>
    </source>
</evidence>
<dbReference type="PANTHER" id="PTHR31744">
    <property type="entry name" value="PROTEIN CUP-SHAPED COTYLEDON 2-RELATED"/>
    <property type="match status" value="1"/>
</dbReference>
<keyword evidence="9" id="KW-0804">Transcription</keyword>
<dbReference type="GO" id="GO:0000976">
    <property type="term" value="F:transcription cis-regulatory region binding"/>
    <property type="evidence" value="ECO:0007669"/>
    <property type="project" value="UniProtKB-ARBA"/>
</dbReference>
<evidence type="ECO:0000256" key="1">
    <source>
        <dbReference type="ARBA" id="ARBA00004123"/>
    </source>
</evidence>
<evidence type="ECO:0000256" key="2">
    <source>
        <dbReference type="ARBA" id="ARBA00004167"/>
    </source>
</evidence>
<evidence type="ECO:0000256" key="10">
    <source>
        <dbReference type="ARBA" id="ARBA00023242"/>
    </source>
</evidence>
<dbReference type="EMBL" id="LRBV02000009">
    <property type="status" value="NOT_ANNOTATED_CDS"/>
    <property type="molecule type" value="Genomic_DNA"/>
</dbReference>
<evidence type="ECO:0000313" key="12">
    <source>
        <dbReference type="EnsemblPlants" id="QL09p006702:mrna"/>
    </source>
</evidence>
<dbReference type="Pfam" id="PF02365">
    <property type="entry name" value="NAM"/>
    <property type="match status" value="1"/>
</dbReference>
<evidence type="ECO:0000256" key="8">
    <source>
        <dbReference type="ARBA" id="ARBA00023159"/>
    </source>
</evidence>
<organism evidence="12 13">
    <name type="scientific">Quercus lobata</name>
    <name type="common">Valley oak</name>
    <dbReference type="NCBI Taxonomy" id="97700"/>
    <lineage>
        <taxon>Eukaryota</taxon>
        <taxon>Viridiplantae</taxon>
        <taxon>Streptophyta</taxon>
        <taxon>Embryophyta</taxon>
        <taxon>Tracheophyta</taxon>
        <taxon>Spermatophyta</taxon>
        <taxon>Magnoliopsida</taxon>
        <taxon>eudicotyledons</taxon>
        <taxon>Gunneridae</taxon>
        <taxon>Pentapetalae</taxon>
        <taxon>rosids</taxon>
        <taxon>fabids</taxon>
        <taxon>Fagales</taxon>
        <taxon>Fagaceae</taxon>
        <taxon>Quercus</taxon>
    </lineage>
</organism>
<keyword evidence="4" id="KW-1133">Transmembrane helix</keyword>
<comment type="subcellular location">
    <subcellularLocation>
        <location evidence="2">Membrane</location>
        <topology evidence="2">Single-pass membrane protein</topology>
    </subcellularLocation>
    <subcellularLocation>
        <location evidence="1">Nucleus</location>
    </subcellularLocation>
</comment>
<dbReference type="SUPFAM" id="SSF101941">
    <property type="entry name" value="NAC domain"/>
    <property type="match status" value="1"/>
</dbReference>
<dbReference type="GO" id="GO:0005634">
    <property type="term" value="C:nucleus"/>
    <property type="evidence" value="ECO:0007669"/>
    <property type="project" value="UniProtKB-SubCell"/>
</dbReference>
<dbReference type="PANTHER" id="PTHR31744:SF216">
    <property type="entry name" value="NAC TRANSCRIPTION FACTOR"/>
    <property type="match status" value="1"/>
</dbReference>
<evidence type="ECO:0000256" key="4">
    <source>
        <dbReference type="ARBA" id="ARBA00022989"/>
    </source>
</evidence>
<evidence type="ECO:0000256" key="3">
    <source>
        <dbReference type="ARBA" id="ARBA00022692"/>
    </source>
</evidence>
<dbReference type="InterPro" id="IPR003441">
    <property type="entry name" value="NAC-dom"/>
</dbReference>
<keyword evidence="7" id="KW-0472">Membrane</keyword>
<dbReference type="Gene3D" id="2.170.150.80">
    <property type="entry name" value="NAC domain"/>
    <property type="match status" value="1"/>
</dbReference>
<name>A0A7N2MF65_QUELO</name>
<evidence type="ECO:0000259" key="11">
    <source>
        <dbReference type="PROSITE" id="PS51005"/>
    </source>
</evidence>
<evidence type="ECO:0000256" key="9">
    <source>
        <dbReference type="ARBA" id="ARBA00023163"/>
    </source>
</evidence>
<keyword evidence="3" id="KW-0812">Transmembrane</keyword>
<keyword evidence="8" id="KW-0010">Activator</keyword>
<reference evidence="12" key="2">
    <citation type="submission" date="2021-01" db="UniProtKB">
        <authorList>
            <consortium name="EnsemblPlants"/>
        </authorList>
    </citation>
    <scope>IDENTIFICATION</scope>
</reference>
<keyword evidence="5" id="KW-0805">Transcription regulation</keyword>
<dbReference type="Proteomes" id="UP000594261">
    <property type="component" value="Chromosome 9"/>
</dbReference>
<keyword evidence="13" id="KW-1185">Reference proteome</keyword>
<evidence type="ECO:0000313" key="13">
    <source>
        <dbReference type="Proteomes" id="UP000594261"/>
    </source>
</evidence>
<dbReference type="PROSITE" id="PS51005">
    <property type="entry name" value="NAC"/>
    <property type="match status" value="1"/>
</dbReference>